<name>A0A6J7E165_9ZZZZ</name>
<organism evidence="4">
    <name type="scientific">freshwater metagenome</name>
    <dbReference type="NCBI Taxonomy" id="449393"/>
    <lineage>
        <taxon>unclassified sequences</taxon>
        <taxon>metagenomes</taxon>
        <taxon>ecological metagenomes</taxon>
    </lineage>
</organism>
<proteinExistence type="predicted"/>
<dbReference type="EMBL" id="CAFBLJ010000074">
    <property type="protein sequence ID" value="CAB4876626.1"/>
    <property type="molecule type" value="Genomic_DNA"/>
</dbReference>
<dbReference type="EMBL" id="CAEZYH010000017">
    <property type="protein sequence ID" value="CAB4714839.1"/>
    <property type="molecule type" value="Genomic_DNA"/>
</dbReference>
<evidence type="ECO:0000313" key="6">
    <source>
        <dbReference type="EMBL" id="CAB5032560.1"/>
    </source>
</evidence>
<gene>
    <name evidence="1" type="ORF">UFOPK2658_00629</name>
    <name evidence="2" type="ORF">UFOPK2880_00551</name>
    <name evidence="3" type="ORF">UFOPK3004_01473</name>
    <name evidence="4" type="ORF">UFOPK3304_01307</name>
    <name evidence="5" type="ORF">UFOPK3494_00615</name>
    <name evidence="6" type="ORF">UFOPK4134_01155</name>
</gene>
<dbReference type="EMBL" id="CAEZZP010000022">
    <property type="protein sequence ID" value="CAB4766640.1"/>
    <property type="molecule type" value="Genomic_DNA"/>
</dbReference>
<evidence type="ECO:0000313" key="2">
    <source>
        <dbReference type="EMBL" id="CAB4766640.1"/>
    </source>
</evidence>
<dbReference type="EMBL" id="CAFBMF010000027">
    <property type="protein sequence ID" value="CAB4894904.1"/>
    <property type="molecule type" value="Genomic_DNA"/>
</dbReference>
<sequence length="166" mass="18903">MSNHDSYEDLTECALTPELESKLVNALGECVFMWVNNKGEPFGVVMSYLPKDGKLWLTAAETRKRIPALRRNPRSSICINSTGSSLGGGKTVTYKGDCLIRDDRATKDWFYPEFANRLRPDNQQAADEFRKFLDSPHRVIMEFIPDYSLSFDATLMWARSPEAVKK</sequence>
<dbReference type="SUPFAM" id="SSF50475">
    <property type="entry name" value="FMN-binding split barrel"/>
    <property type="match status" value="1"/>
</dbReference>
<dbReference type="InterPro" id="IPR012349">
    <property type="entry name" value="Split_barrel_FMN-bd"/>
</dbReference>
<dbReference type="Gene3D" id="2.30.110.10">
    <property type="entry name" value="Electron Transport, Fmn-binding Protein, Chain A"/>
    <property type="match status" value="1"/>
</dbReference>
<accession>A0A6J7E165</accession>
<evidence type="ECO:0000313" key="3">
    <source>
        <dbReference type="EMBL" id="CAB4814827.1"/>
    </source>
</evidence>
<dbReference type="AlphaFoldDB" id="A0A6J7E165"/>
<reference evidence="4" key="1">
    <citation type="submission" date="2020-05" db="EMBL/GenBank/DDBJ databases">
        <authorList>
            <person name="Chiriac C."/>
            <person name="Salcher M."/>
            <person name="Ghai R."/>
            <person name="Kavagutti S V."/>
        </authorList>
    </citation>
    <scope>NUCLEOTIDE SEQUENCE</scope>
</reference>
<evidence type="ECO:0000313" key="1">
    <source>
        <dbReference type="EMBL" id="CAB4714839.1"/>
    </source>
</evidence>
<protein>
    <submittedName>
        <fullName evidence="4">Unannotated protein</fullName>
    </submittedName>
</protein>
<dbReference type="EMBL" id="CAFBPS010000091">
    <property type="protein sequence ID" value="CAB5032560.1"/>
    <property type="molecule type" value="Genomic_DNA"/>
</dbReference>
<evidence type="ECO:0000313" key="5">
    <source>
        <dbReference type="EMBL" id="CAB4894904.1"/>
    </source>
</evidence>
<dbReference type="EMBL" id="CAFAAL010000162">
    <property type="protein sequence ID" value="CAB4814827.1"/>
    <property type="molecule type" value="Genomic_DNA"/>
</dbReference>
<evidence type="ECO:0000313" key="4">
    <source>
        <dbReference type="EMBL" id="CAB4876626.1"/>
    </source>
</evidence>